<keyword evidence="2" id="KW-0217">Developmental protein</keyword>
<dbReference type="GO" id="GO:0051321">
    <property type="term" value="P:meiotic cell cycle"/>
    <property type="evidence" value="ECO:0007669"/>
    <property type="project" value="UniProtKB-KW"/>
</dbReference>
<evidence type="ECO:0000256" key="6">
    <source>
        <dbReference type="ARBA" id="ARBA00022801"/>
    </source>
</evidence>
<evidence type="ECO:0000256" key="1">
    <source>
        <dbReference type="ARBA" id="ARBA00012552"/>
    </source>
</evidence>
<evidence type="ECO:0000313" key="16">
    <source>
        <dbReference type="EMBL" id="BFF93938.1"/>
    </source>
</evidence>
<dbReference type="GO" id="GO:0007283">
    <property type="term" value="P:spermatogenesis"/>
    <property type="evidence" value="ECO:0007669"/>
    <property type="project" value="UniProtKB-KW"/>
</dbReference>
<dbReference type="GO" id="GO:0031047">
    <property type="term" value="P:regulatory ncRNA-mediated gene silencing"/>
    <property type="evidence" value="ECO:0007669"/>
    <property type="project" value="UniProtKB-KW"/>
</dbReference>
<keyword evidence="6" id="KW-0378">Hydrolase</keyword>
<keyword evidence="9" id="KW-0744">Spermatogenesis</keyword>
<dbReference type="GO" id="GO:0042078">
    <property type="term" value="P:germ-line stem cell division"/>
    <property type="evidence" value="ECO:0007669"/>
    <property type="project" value="TreeGrafter"/>
</dbReference>
<dbReference type="InterPro" id="IPR008978">
    <property type="entry name" value="HSP20-like_chaperone"/>
</dbReference>
<feature type="domain" description="Tudor" evidence="15">
    <location>
        <begin position="939"/>
        <end position="1011"/>
    </location>
</feature>
<keyword evidence="10" id="KW-0943">RNA-mediated gene silencing</keyword>
<evidence type="ECO:0000256" key="3">
    <source>
        <dbReference type="ARBA" id="ARBA00022737"/>
    </source>
</evidence>
<dbReference type="GO" id="GO:0005524">
    <property type="term" value="F:ATP binding"/>
    <property type="evidence" value="ECO:0007669"/>
    <property type="project" value="UniProtKB-KW"/>
</dbReference>
<dbReference type="InterPro" id="IPR011545">
    <property type="entry name" value="DEAD/DEAH_box_helicase_dom"/>
</dbReference>
<dbReference type="PANTHER" id="PTHR22655:SF2">
    <property type="entry name" value="ATP-DEPENDENT RNA HELICASE TDRD12-RELATED"/>
    <property type="match status" value="1"/>
</dbReference>
<keyword evidence="5" id="KW-0221">Differentiation</keyword>
<sequence length="1443" mass="163349">MHSGNDPKRDLAKPEDCQGKRILITHYISPQQFWYISAKNVEACSALVRQMELQLVEHCQPQNQQASYTEYLEVIVRYMLCSPPKLIRGVIKKRQSEEYLVFAMDYGFTINCTAKQLWILPGNLNKKLCDVEMGGVAFIAPYKGNSWTKAALSVFGQKLEEAHLLYLDIRYQGPMNENFGILWIKSNGQAVNAVDYLEERLHGRRENSCNMPHYLDPLSFELAEINDEELKAGLRATKIIQLVAASNPPFAIEQHRIPSSTELCVDRNPFRRNHTPPCPTKDPMKLERILQLRSEPPIPDAARRLSKVSGSGDNSVQTALIGGSNKKEKVEGKVEIRNQVEGQSRELKLTSRASMCEGGSPSRYSGLLAGQEDIDTNKQRSETSEPKACSSAVDSLLPKEPATVGQVVVGAEQKPWQKINMLLAKRCFTQRSALESASFAHNMSDAFLGKEIENALQKLSLRNPVSTQSFAWPQLMKGNSLLLVNATGTGRSWCYLPALCSLVMRSMAADGEMIKKKGPLAVLLTECSKQAKLLSKHCSVLMQNFETQNLKVVNTHDHAEPEVVTMLLGSCGILVSTIGHLNALMDYKRKGLALFEPARLKHIVVDDYDRMQQANPQLLNDSMNRLRRLRPPQMQLIIVAQCWHEQAFPQLLKWTSSNMLIFGDFLEAAMYGRVKLTMAVGQSQQKCAQLLQFLACQPKPQKRTIIFCNTPEELKHLRIVLTNAGHQCVLIWKAQEHEPHQLLLVYDAKQMLLMGRNKELLIHFSVPKSWEIFALRFHVMEYLVQNRLNESLKQLPPTALTSHVMLDECNSKFKSSLMKFLKVHGLSTEKLSEEMSSLLPKVGDSLPLCLYHVKTGECTKRQCNMRHHFLKSDIQTSRNPCQQSKAVVRCKPCKIYDPAHMALWPMEYMMEGTTVWLDAPYPVSRWIAEVELSVPSNPKQHQPIRISDICLVHQQGLYKRVRVMDIHSEEAVMVQLMDHGTELIQIRPWDLLECDAKFTGLPMLAMDVKLPDVEPTTGEAKWSPESLKWVQDTFFRLQDAEYIQITVNFSMLDVVYVKEIILIEKCPTLRASVFKSVLRKELIARGFGKLATESLDQWPVDSLTCGGLATSTEEDKPQMQKQVMKAERKDNDTMEAVEKAESRRNPEPNVDRKDDQIKEKYTMAASCLTVDEQKQALANADCQLSSPTLEPALDGSQRSFLELLNDQLDNENVSSNAETRRFLQSIVGGDEGDSMRTPAETSETIKKSKYNPVHCLTDAETPGTSPAPEPSKDEAVKALQCATTRDGTVAWPMVKWHQTLSQIELVIEQKVPEYELFVQRNFLSYFVGQTSPPQRCSMNLLGEVVIASEKQHGYSLHIKLSKVGPLFYWPTLLNSLYTQQHSHWLSYDIERAKEPPSHMGLLLWERYMRQVQTKEDSTTEEGSVEYDSVDSDLSDSALYDDAM</sequence>
<feature type="region of interest" description="Disordered" evidence="13">
    <location>
        <begin position="345"/>
        <end position="368"/>
    </location>
</feature>
<evidence type="ECO:0000256" key="13">
    <source>
        <dbReference type="SAM" id="MobiDB-lite"/>
    </source>
</evidence>
<dbReference type="EMBL" id="AP029264">
    <property type="protein sequence ID" value="BFF93938.1"/>
    <property type="molecule type" value="Genomic_DNA"/>
</dbReference>
<dbReference type="GO" id="GO:0003676">
    <property type="term" value="F:nucleic acid binding"/>
    <property type="evidence" value="ECO:0007669"/>
    <property type="project" value="InterPro"/>
</dbReference>
<evidence type="ECO:0000256" key="10">
    <source>
        <dbReference type="ARBA" id="ARBA00023158"/>
    </source>
</evidence>
<evidence type="ECO:0000256" key="9">
    <source>
        <dbReference type="ARBA" id="ARBA00022871"/>
    </source>
</evidence>
<organism evidence="16 17">
    <name type="scientific">Drosophila madeirensis</name>
    <name type="common">Fruit fly</name>
    <dbReference type="NCBI Taxonomy" id="30013"/>
    <lineage>
        <taxon>Eukaryota</taxon>
        <taxon>Metazoa</taxon>
        <taxon>Ecdysozoa</taxon>
        <taxon>Arthropoda</taxon>
        <taxon>Hexapoda</taxon>
        <taxon>Insecta</taxon>
        <taxon>Pterygota</taxon>
        <taxon>Neoptera</taxon>
        <taxon>Endopterygota</taxon>
        <taxon>Diptera</taxon>
        <taxon>Brachycera</taxon>
        <taxon>Muscomorpha</taxon>
        <taxon>Ephydroidea</taxon>
        <taxon>Drosophilidae</taxon>
        <taxon>Drosophila</taxon>
        <taxon>Sophophora</taxon>
    </lineage>
</organism>
<dbReference type="InterPro" id="IPR002999">
    <property type="entry name" value="Tudor"/>
</dbReference>
<evidence type="ECO:0000256" key="8">
    <source>
        <dbReference type="ARBA" id="ARBA00022840"/>
    </source>
</evidence>
<feature type="region of interest" description="Disordered" evidence="13">
    <location>
        <begin position="1109"/>
        <end position="1152"/>
    </location>
</feature>
<name>A0AAU9FE23_DROMD</name>
<evidence type="ECO:0000256" key="7">
    <source>
        <dbReference type="ARBA" id="ARBA00022806"/>
    </source>
</evidence>
<dbReference type="SUPFAM" id="SSF52540">
    <property type="entry name" value="P-loop containing nucleoside triphosphate hydrolases"/>
    <property type="match status" value="1"/>
</dbReference>
<dbReference type="PANTHER" id="PTHR22655">
    <property type="entry name" value="ATP-DEPENDENT RNA HELICASE TDRD12-RELATED"/>
    <property type="match status" value="1"/>
</dbReference>
<feature type="domain" description="Tudor" evidence="15">
    <location>
        <begin position="22"/>
        <end position="124"/>
    </location>
</feature>
<keyword evidence="4" id="KW-0547">Nucleotide-binding</keyword>
<keyword evidence="11" id="KW-0469">Meiosis</keyword>
<dbReference type="SUPFAM" id="SSF49764">
    <property type="entry name" value="HSP20-like chaperones"/>
    <property type="match status" value="1"/>
</dbReference>
<reference evidence="16 17" key="1">
    <citation type="submission" date="2024-02" db="EMBL/GenBank/DDBJ databases">
        <title>A chromosome-level genome assembly of Drosophila madeirensis, a fruit fly species endemic to Madeira island.</title>
        <authorList>
            <person name="Tomihara K."/>
            <person name="Llopart A."/>
            <person name="Yamamoto D."/>
        </authorList>
    </citation>
    <scope>NUCLEOTIDE SEQUENCE [LARGE SCALE GENOMIC DNA]</scope>
    <source>
        <strain evidence="16 17">RF1</strain>
    </source>
</reference>
<evidence type="ECO:0000256" key="11">
    <source>
        <dbReference type="ARBA" id="ARBA00023254"/>
    </source>
</evidence>
<keyword evidence="3" id="KW-0677">Repeat</keyword>
<keyword evidence="17" id="KW-1185">Reference proteome</keyword>
<accession>A0AAU9FE23</accession>
<evidence type="ECO:0000259" key="15">
    <source>
        <dbReference type="Pfam" id="PF00567"/>
    </source>
</evidence>
<evidence type="ECO:0000313" key="17">
    <source>
        <dbReference type="Proteomes" id="UP001500889"/>
    </source>
</evidence>
<keyword evidence="8" id="KW-0067">ATP-binding</keyword>
<evidence type="ECO:0000259" key="14">
    <source>
        <dbReference type="Pfam" id="PF00270"/>
    </source>
</evidence>
<feature type="domain" description="DEAD/DEAH-box helicase" evidence="14">
    <location>
        <begin position="467"/>
        <end position="637"/>
    </location>
</feature>
<dbReference type="GO" id="GO:0003724">
    <property type="term" value="F:RNA helicase activity"/>
    <property type="evidence" value="ECO:0007669"/>
    <property type="project" value="UniProtKB-EC"/>
</dbReference>
<dbReference type="Pfam" id="PF00567">
    <property type="entry name" value="TUDOR"/>
    <property type="match status" value="2"/>
</dbReference>
<gene>
    <name evidence="16" type="ORF">DMAD_11683</name>
</gene>
<dbReference type="Gene3D" id="2.30.30.140">
    <property type="match status" value="1"/>
</dbReference>
<dbReference type="InterPro" id="IPR027417">
    <property type="entry name" value="P-loop_NTPase"/>
</dbReference>
<evidence type="ECO:0000256" key="4">
    <source>
        <dbReference type="ARBA" id="ARBA00022741"/>
    </source>
</evidence>
<evidence type="ECO:0000256" key="12">
    <source>
        <dbReference type="ARBA" id="ARBA00047984"/>
    </source>
</evidence>
<dbReference type="Pfam" id="PF00270">
    <property type="entry name" value="DEAD"/>
    <property type="match status" value="1"/>
</dbReference>
<feature type="compositionally biased region" description="Polar residues" evidence="13">
    <location>
        <begin position="308"/>
        <end position="318"/>
    </location>
</feature>
<evidence type="ECO:0000256" key="5">
    <source>
        <dbReference type="ARBA" id="ARBA00022782"/>
    </source>
</evidence>
<keyword evidence="7 16" id="KW-0347">Helicase</keyword>
<dbReference type="Gene3D" id="3.40.50.300">
    <property type="entry name" value="P-loop containing nucleotide triphosphate hydrolases"/>
    <property type="match status" value="1"/>
</dbReference>
<feature type="compositionally biased region" description="Basic and acidic residues" evidence="13">
    <location>
        <begin position="1113"/>
        <end position="1152"/>
    </location>
</feature>
<comment type="catalytic activity">
    <reaction evidence="12">
        <text>ATP + H2O = ADP + phosphate + H(+)</text>
        <dbReference type="Rhea" id="RHEA:13065"/>
        <dbReference type="ChEBI" id="CHEBI:15377"/>
        <dbReference type="ChEBI" id="CHEBI:15378"/>
        <dbReference type="ChEBI" id="CHEBI:30616"/>
        <dbReference type="ChEBI" id="CHEBI:43474"/>
        <dbReference type="ChEBI" id="CHEBI:456216"/>
        <dbReference type="EC" id="3.6.4.13"/>
    </reaction>
</comment>
<evidence type="ECO:0000256" key="2">
    <source>
        <dbReference type="ARBA" id="ARBA00022473"/>
    </source>
</evidence>
<proteinExistence type="predicted"/>
<dbReference type="Proteomes" id="UP001500889">
    <property type="component" value="Chromosome U"/>
</dbReference>
<protein>
    <recommendedName>
        <fullName evidence="1">RNA helicase</fullName>
        <ecNumber evidence="1">3.6.4.13</ecNumber>
    </recommendedName>
</protein>
<feature type="region of interest" description="Disordered" evidence="13">
    <location>
        <begin position="294"/>
        <end position="326"/>
    </location>
</feature>
<dbReference type="EC" id="3.6.4.13" evidence="1"/>
<dbReference type="SUPFAM" id="SSF63748">
    <property type="entry name" value="Tudor/PWWP/MBT"/>
    <property type="match status" value="1"/>
</dbReference>
<dbReference type="GO" id="GO:0016787">
    <property type="term" value="F:hydrolase activity"/>
    <property type="evidence" value="ECO:0007669"/>
    <property type="project" value="UniProtKB-KW"/>
</dbReference>